<evidence type="ECO:0000256" key="7">
    <source>
        <dbReference type="ARBA" id="ARBA00023136"/>
    </source>
</evidence>
<evidence type="ECO:0000313" key="10">
    <source>
        <dbReference type="Proteomes" id="UP001652445"/>
    </source>
</evidence>
<keyword evidence="6 8" id="KW-1133">Transmembrane helix</keyword>
<evidence type="ECO:0000256" key="8">
    <source>
        <dbReference type="SAM" id="Phobius"/>
    </source>
</evidence>
<keyword evidence="5 8" id="KW-0812">Transmembrane</keyword>
<accession>A0ABT2UUP5</accession>
<comment type="subcellular location">
    <subcellularLocation>
        <location evidence="1">Membrane</location>
        <topology evidence="1">Multi-pass membrane protein</topology>
    </subcellularLocation>
</comment>
<feature type="transmembrane region" description="Helical" evidence="8">
    <location>
        <begin position="137"/>
        <end position="157"/>
    </location>
</feature>
<evidence type="ECO:0000256" key="3">
    <source>
        <dbReference type="ARBA" id="ARBA00022448"/>
    </source>
</evidence>
<evidence type="ECO:0000313" key="9">
    <source>
        <dbReference type="EMBL" id="MCU6797741.1"/>
    </source>
</evidence>
<dbReference type="PANTHER" id="PTHR34975:SF2">
    <property type="entry name" value="SPORE GERMINATION PROTEIN A2"/>
    <property type="match status" value="1"/>
</dbReference>
<evidence type="ECO:0000256" key="1">
    <source>
        <dbReference type="ARBA" id="ARBA00004141"/>
    </source>
</evidence>
<comment type="similarity">
    <text evidence="2">Belongs to the amino acid-polyamine-organocation (APC) superfamily. Spore germination protein (SGP) (TC 2.A.3.9) family.</text>
</comment>
<gene>
    <name evidence="9" type="ORF">OB236_37030</name>
</gene>
<keyword evidence="3" id="KW-0813">Transport</keyword>
<feature type="transmembrane region" description="Helical" evidence="8">
    <location>
        <begin position="64"/>
        <end position="85"/>
    </location>
</feature>
<reference evidence="9 10" key="1">
    <citation type="submission" date="2022-09" db="EMBL/GenBank/DDBJ databases">
        <authorList>
            <person name="Han X.L."/>
            <person name="Wang Q."/>
            <person name="Lu T."/>
        </authorList>
    </citation>
    <scope>NUCLEOTIDE SEQUENCE [LARGE SCALE GENOMIC DNA]</scope>
    <source>
        <strain evidence="9 10">WQ 127069</strain>
    </source>
</reference>
<organism evidence="9 10">
    <name type="scientific">Paenibacillus baimaensis</name>
    <dbReference type="NCBI Taxonomy" id="2982185"/>
    <lineage>
        <taxon>Bacteria</taxon>
        <taxon>Bacillati</taxon>
        <taxon>Bacillota</taxon>
        <taxon>Bacilli</taxon>
        <taxon>Bacillales</taxon>
        <taxon>Paenibacillaceae</taxon>
        <taxon>Paenibacillus</taxon>
    </lineage>
</organism>
<dbReference type="Pfam" id="PF03845">
    <property type="entry name" value="Spore_permease"/>
    <property type="match status" value="1"/>
</dbReference>
<feature type="transmembrane region" description="Helical" evidence="8">
    <location>
        <begin position="12"/>
        <end position="34"/>
    </location>
</feature>
<dbReference type="RefSeq" id="WP_262688469.1">
    <property type="nucleotide sequence ID" value="NZ_JAOQIO010000124.1"/>
</dbReference>
<comment type="caution">
    <text evidence="9">The sequence shown here is derived from an EMBL/GenBank/DDBJ whole genome shotgun (WGS) entry which is preliminary data.</text>
</comment>
<protein>
    <submittedName>
        <fullName evidence="9">GerAB/ArcD/ProY family transporter</fullName>
    </submittedName>
</protein>
<name>A0ABT2UUP5_9BACL</name>
<dbReference type="PANTHER" id="PTHR34975">
    <property type="entry name" value="SPORE GERMINATION PROTEIN A2"/>
    <property type="match status" value="1"/>
</dbReference>
<keyword evidence="7 8" id="KW-0472">Membrane</keyword>
<dbReference type="EMBL" id="JAOQIO010000124">
    <property type="protein sequence ID" value="MCU6797741.1"/>
    <property type="molecule type" value="Genomic_DNA"/>
</dbReference>
<feature type="transmembrane region" description="Helical" evidence="8">
    <location>
        <begin position="97"/>
        <end position="117"/>
    </location>
</feature>
<evidence type="ECO:0000256" key="5">
    <source>
        <dbReference type="ARBA" id="ARBA00022692"/>
    </source>
</evidence>
<keyword evidence="4" id="KW-0309">Germination</keyword>
<sequence length="163" mass="18901">MLTDKDKVRKYFNLFMMMNIAFGAIIVLITISVLGADITARSTFAVFDVAKEIVIGKFLSQVEIMVGGIWIMTIFVKLSFCFYVTNLAIAQFFKMKSYRVTILPFAFIVVALSMIVYKDTGEFFWFSMGAYPIYSLFHGLIIRFIIYLQFQFIYAIMRRCLNL</sequence>
<dbReference type="InterPro" id="IPR004761">
    <property type="entry name" value="Spore_GerAB"/>
</dbReference>
<evidence type="ECO:0000256" key="4">
    <source>
        <dbReference type="ARBA" id="ARBA00022544"/>
    </source>
</evidence>
<dbReference type="Proteomes" id="UP001652445">
    <property type="component" value="Unassembled WGS sequence"/>
</dbReference>
<keyword evidence="10" id="KW-1185">Reference proteome</keyword>
<evidence type="ECO:0000256" key="2">
    <source>
        <dbReference type="ARBA" id="ARBA00007998"/>
    </source>
</evidence>
<evidence type="ECO:0000256" key="6">
    <source>
        <dbReference type="ARBA" id="ARBA00022989"/>
    </source>
</evidence>
<proteinExistence type="inferred from homology"/>